<organism evidence="2 3">
    <name type="scientific">Pseudoalteromonas holothuriae</name>
    <dbReference type="NCBI Taxonomy" id="2963714"/>
    <lineage>
        <taxon>Bacteria</taxon>
        <taxon>Pseudomonadati</taxon>
        <taxon>Pseudomonadota</taxon>
        <taxon>Gammaproteobacteria</taxon>
        <taxon>Alteromonadales</taxon>
        <taxon>Pseudoalteromonadaceae</taxon>
        <taxon>Pseudoalteromonas</taxon>
    </lineage>
</organism>
<dbReference type="Proteomes" id="UP001152485">
    <property type="component" value="Unassembled WGS sequence"/>
</dbReference>
<dbReference type="InterPro" id="IPR004852">
    <property type="entry name" value="Di-haem_cyt_c_peroxidsae"/>
</dbReference>
<dbReference type="Pfam" id="PF03150">
    <property type="entry name" value="CCP_MauG"/>
    <property type="match status" value="1"/>
</dbReference>
<dbReference type="EMBL" id="CAMAPD010000005">
    <property type="protein sequence ID" value="CAH9055939.1"/>
    <property type="molecule type" value="Genomic_DNA"/>
</dbReference>
<feature type="domain" description="Di-haem cytochrome c peroxidase" evidence="1">
    <location>
        <begin position="68"/>
        <end position="121"/>
    </location>
</feature>
<name>A0ABM9GGE0_9GAMM</name>
<accession>A0ABM9GGE0</accession>
<dbReference type="Gene3D" id="1.10.760.10">
    <property type="entry name" value="Cytochrome c-like domain"/>
    <property type="match status" value="2"/>
</dbReference>
<evidence type="ECO:0000259" key="1">
    <source>
        <dbReference type="Pfam" id="PF03150"/>
    </source>
</evidence>
<comment type="caution">
    <text evidence="2">The sequence shown here is derived from an EMBL/GenBank/DDBJ whole genome shotgun (WGS) entry which is preliminary data.</text>
</comment>
<dbReference type="RefSeq" id="WP_261592519.1">
    <property type="nucleotide sequence ID" value="NZ_CAMAPD010000005.1"/>
</dbReference>
<evidence type="ECO:0000313" key="3">
    <source>
        <dbReference type="Proteomes" id="UP001152485"/>
    </source>
</evidence>
<gene>
    <name evidence="2" type="ORF">PSECIP111951_01351</name>
</gene>
<evidence type="ECO:0000313" key="2">
    <source>
        <dbReference type="EMBL" id="CAH9055939.1"/>
    </source>
</evidence>
<sequence length="194" mass="21721">MCLATPPTIFNAWTEKHSLFRDARVEFLDWLASEKGISTADVPYPNTGGCLLATQSRFPVVTNGELFKNHWRELFEDVYGQTNEPNEELVTNNNIMKAIAAYQQSMNFTENPWFDYIKGNKSAITESQKHGAYLYLYLPPPPSDGGEPPSFITTQCIGCHNTDSFTQIKVSNYHRLSFPQIGPGTGAGMTKINC</sequence>
<reference evidence="2 3" key="1">
    <citation type="submission" date="2022-07" db="EMBL/GenBank/DDBJ databases">
        <authorList>
            <person name="Criscuolo A."/>
        </authorList>
    </citation>
    <scope>NUCLEOTIDE SEQUENCE [LARGE SCALE GENOMIC DNA]</scope>
    <source>
        <strain evidence="3">CIP 111951</strain>
    </source>
</reference>
<dbReference type="InterPro" id="IPR036909">
    <property type="entry name" value="Cyt_c-like_dom_sf"/>
</dbReference>
<proteinExistence type="predicted"/>
<protein>
    <recommendedName>
        <fullName evidence="1">Di-haem cytochrome c peroxidase domain-containing protein</fullName>
    </recommendedName>
</protein>